<dbReference type="Proteomes" id="UP001497623">
    <property type="component" value="Unassembled WGS sequence"/>
</dbReference>
<proteinExistence type="predicted"/>
<comment type="caution">
    <text evidence="2">The sequence shown here is derived from an EMBL/GenBank/DDBJ whole genome shotgun (WGS) entry which is preliminary data.</text>
</comment>
<gene>
    <name evidence="2" type="ORF">MNOR_LOCUS13873</name>
</gene>
<feature type="compositionally biased region" description="Basic and acidic residues" evidence="1">
    <location>
        <begin position="15"/>
        <end position="27"/>
    </location>
</feature>
<feature type="compositionally biased region" description="Basic and acidic residues" evidence="1">
    <location>
        <begin position="38"/>
        <end position="51"/>
    </location>
</feature>
<accession>A0AAV2QPB3</accession>
<evidence type="ECO:0000313" key="2">
    <source>
        <dbReference type="EMBL" id="CAL4089686.1"/>
    </source>
</evidence>
<organism evidence="2 3">
    <name type="scientific">Meganyctiphanes norvegica</name>
    <name type="common">Northern krill</name>
    <name type="synonym">Thysanopoda norvegica</name>
    <dbReference type="NCBI Taxonomy" id="48144"/>
    <lineage>
        <taxon>Eukaryota</taxon>
        <taxon>Metazoa</taxon>
        <taxon>Ecdysozoa</taxon>
        <taxon>Arthropoda</taxon>
        <taxon>Crustacea</taxon>
        <taxon>Multicrustacea</taxon>
        <taxon>Malacostraca</taxon>
        <taxon>Eumalacostraca</taxon>
        <taxon>Eucarida</taxon>
        <taxon>Euphausiacea</taxon>
        <taxon>Euphausiidae</taxon>
        <taxon>Meganyctiphanes</taxon>
    </lineage>
</organism>
<protein>
    <submittedName>
        <fullName evidence="2">Uncharacterized protein</fullName>
    </submittedName>
</protein>
<feature type="compositionally biased region" description="Basic and acidic residues" evidence="1">
    <location>
        <begin position="112"/>
        <end position="126"/>
    </location>
</feature>
<evidence type="ECO:0000256" key="1">
    <source>
        <dbReference type="SAM" id="MobiDB-lite"/>
    </source>
</evidence>
<name>A0AAV2QPB3_MEGNR</name>
<evidence type="ECO:0000313" key="3">
    <source>
        <dbReference type="Proteomes" id="UP001497623"/>
    </source>
</evidence>
<feature type="compositionally biased region" description="Basic and acidic residues" evidence="1">
    <location>
        <begin position="59"/>
        <end position="74"/>
    </location>
</feature>
<feature type="region of interest" description="Disordered" evidence="1">
    <location>
        <begin position="1"/>
        <end position="126"/>
    </location>
</feature>
<keyword evidence="3" id="KW-1185">Reference proteome</keyword>
<feature type="non-terminal residue" evidence="2">
    <location>
        <position position="1"/>
    </location>
</feature>
<reference evidence="2 3" key="1">
    <citation type="submission" date="2024-05" db="EMBL/GenBank/DDBJ databases">
        <authorList>
            <person name="Wallberg A."/>
        </authorList>
    </citation>
    <scope>NUCLEOTIDE SEQUENCE [LARGE SCALE GENOMIC DNA]</scope>
</reference>
<dbReference type="AlphaFoldDB" id="A0AAV2QPB3"/>
<feature type="compositionally biased region" description="Basic residues" evidence="1">
    <location>
        <begin position="28"/>
        <end position="37"/>
    </location>
</feature>
<sequence>RGTPALAASQHPVHLKGDSHKDRQHDHHRDRKDHHKDHHGEAHHDHHHNNDQKGQSDLQRGDHGVSHTHGESHGISHTHNTSHMHGSPHTHSIAQVDQDIDNQIPKSPRLHARLELQPDHLQDFQN</sequence>
<dbReference type="EMBL" id="CAXKWB010008115">
    <property type="protein sequence ID" value="CAL4089686.1"/>
    <property type="molecule type" value="Genomic_DNA"/>
</dbReference>